<keyword evidence="4 7" id="KW-0521">NADP</keyword>
<dbReference type="SUPFAM" id="SSF55469">
    <property type="entry name" value="FMN-dependent nitroreductase-like"/>
    <property type="match status" value="1"/>
</dbReference>
<dbReference type="PIRSF" id="PIRSF000232">
    <property type="entry name" value="YdjA"/>
    <property type="match status" value="1"/>
</dbReference>
<gene>
    <name evidence="10" type="ORF">H1D41_05560</name>
</gene>
<dbReference type="InterPro" id="IPR052530">
    <property type="entry name" value="NAD(P)H_nitroreductase"/>
</dbReference>
<dbReference type="InterPro" id="IPR029479">
    <property type="entry name" value="Nitroreductase"/>
</dbReference>
<feature type="binding site" description="in other chain" evidence="8">
    <location>
        <begin position="23"/>
        <end position="25"/>
    </location>
    <ligand>
        <name>FMN</name>
        <dbReference type="ChEBI" id="CHEBI:58210"/>
        <note>ligand shared between dimeric partners</note>
    </ligand>
</feature>
<dbReference type="Gene3D" id="3.40.109.10">
    <property type="entry name" value="NADH Oxidase"/>
    <property type="match status" value="1"/>
</dbReference>
<dbReference type="InterPro" id="IPR000415">
    <property type="entry name" value="Nitroreductase-like"/>
</dbReference>
<dbReference type="PANTHER" id="PTHR43821">
    <property type="entry name" value="NAD(P)H NITROREDUCTASE YDJA-RELATED"/>
    <property type="match status" value="1"/>
</dbReference>
<dbReference type="InterPro" id="IPR026021">
    <property type="entry name" value="YdjA-like"/>
</dbReference>
<evidence type="ECO:0000313" key="10">
    <source>
        <dbReference type="EMBL" id="MBI1493100.1"/>
    </source>
</evidence>
<evidence type="ECO:0000259" key="9">
    <source>
        <dbReference type="Pfam" id="PF00881"/>
    </source>
</evidence>
<accession>A0A8J7LK35</accession>
<keyword evidence="11" id="KW-1185">Reference proteome</keyword>
<dbReference type="Pfam" id="PF00881">
    <property type="entry name" value="Nitroreductase"/>
    <property type="match status" value="1"/>
</dbReference>
<feature type="binding site" evidence="8">
    <location>
        <position position="50"/>
    </location>
    <ligand>
        <name>FMN</name>
        <dbReference type="ChEBI" id="CHEBI:58210"/>
        <note>ligand shared between dimeric partners</note>
    </ligand>
</feature>
<keyword evidence="3 7" id="KW-0288">FMN</keyword>
<feature type="domain" description="Nitroreductase" evidence="9">
    <location>
        <begin position="22"/>
        <end position="177"/>
    </location>
</feature>
<proteinExistence type="inferred from homology"/>
<evidence type="ECO:0000256" key="6">
    <source>
        <dbReference type="ARBA" id="ARBA00023027"/>
    </source>
</evidence>
<dbReference type="EC" id="1.-.-.-" evidence="7"/>
<reference evidence="10" key="1">
    <citation type="submission" date="2020-10" db="EMBL/GenBank/DDBJ databases">
        <title>Paenihalocynthiibacter styelae gen. nov., sp. nov., isolated from stalked sea squirt Styela clava.</title>
        <authorList>
            <person name="Kim Y.-O."/>
            <person name="Yoon J.-H."/>
        </authorList>
    </citation>
    <scope>NUCLEOTIDE SEQUENCE</scope>
    <source>
        <strain evidence="10">MYP1-1</strain>
    </source>
</reference>
<evidence type="ECO:0000256" key="1">
    <source>
        <dbReference type="ARBA" id="ARBA00007118"/>
    </source>
</evidence>
<dbReference type="CDD" id="cd02135">
    <property type="entry name" value="YdjA-like"/>
    <property type="match status" value="1"/>
</dbReference>
<evidence type="ECO:0000256" key="8">
    <source>
        <dbReference type="PIRSR" id="PIRSR000232-1"/>
    </source>
</evidence>
<dbReference type="GO" id="GO:0016491">
    <property type="term" value="F:oxidoreductase activity"/>
    <property type="evidence" value="ECO:0007669"/>
    <property type="project" value="UniProtKB-UniRule"/>
</dbReference>
<evidence type="ECO:0000256" key="3">
    <source>
        <dbReference type="ARBA" id="ARBA00022643"/>
    </source>
</evidence>
<protein>
    <recommendedName>
        <fullName evidence="7">Putative NAD(P)H nitroreductase</fullName>
        <ecNumber evidence="7">1.-.-.-</ecNumber>
    </recommendedName>
</protein>
<name>A0A8J7LK35_9RHOB</name>
<dbReference type="RefSeq" id="WP_228847954.1">
    <property type="nucleotide sequence ID" value="NZ_JADCKQ010000003.1"/>
</dbReference>
<comment type="caution">
    <text evidence="10">The sequence shown here is derived from an EMBL/GenBank/DDBJ whole genome shotgun (WGS) entry which is preliminary data.</text>
</comment>
<keyword evidence="6 7" id="KW-0520">NAD</keyword>
<evidence type="ECO:0000256" key="4">
    <source>
        <dbReference type="ARBA" id="ARBA00022857"/>
    </source>
</evidence>
<dbReference type="Proteomes" id="UP000640583">
    <property type="component" value="Unassembled WGS sequence"/>
</dbReference>
<comment type="similarity">
    <text evidence="1 7">Belongs to the nitroreductase family.</text>
</comment>
<evidence type="ECO:0000256" key="5">
    <source>
        <dbReference type="ARBA" id="ARBA00023002"/>
    </source>
</evidence>
<dbReference type="PANTHER" id="PTHR43821:SF1">
    <property type="entry name" value="NAD(P)H NITROREDUCTASE YDJA-RELATED"/>
    <property type="match status" value="1"/>
</dbReference>
<dbReference type="EMBL" id="JADCKQ010000003">
    <property type="protein sequence ID" value="MBI1493100.1"/>
    <property type="molecule type" value="Genomic_DNA"/>
</dbReference>
<feature type="binding site" evidence="8">
    <location>
        <position position="54"/>
    </location>
    <ligand>
        <name>FMN</name>
        <dbReference type="ChEBI" id="CHEBI:58210"/>
        <note>ligand shared between dimeric partners</note>
    </ligand>
</feature>
<feature type="binding site" description="in other chain" evidence="8">
    <location>
        <begin position="146"/>
        <end position="148"/>
    </location>
    <ligand>
        <name>FMN</name>
        <dbReference type="ChEBI" id="CHEBI:58210"/>
        <note>ligand shared between dimeric partners</note>
    </ligand>
</feature>
<keyword evidence="2 7" id="KW-0285">Flavoprotein</keyword>
<evidence type="ECO:0000256" key="7">
    <source>
        <dbReference type="PIRNR" id="PIRNR000232"/>
    </source>
</evidence>
<evidence type="ECO:0000256" key="2">
    <source>
        <dbReference type="ARBA" id="ARBA00022630"/>
    </source>
</evidence>
<evidence type="ECO:0000313" key="11">
    <source>
        <dbReference type="Proteomes" id="UP000640583"/>
    </source>
</evidence>
<dbReference type="AlphaFoldDB" id="A0A8J7LK35"/>
<keyword evidence="5 7" id="KW-0560">Oxidoreductase</keyword>
<comment type="cofactor">
    <cofactor evidence="8">
        <name>FMN</name>
        <dbReference type="ChEBI" id="CHEBI:58210"/>
    </cofactor>
    <text evidence="8">Binds 1 FMN per subunit.</text>
</comment>
<sequence>MSDEIEIKPLTRNDAVLDFLQTRRSRPVRSLQAPVPSRDDLETILKAAARTPDHKMLVPWRFIVLERDALQRLTPLVAKYGEAAGIEQKKIDNITGFFGNANLVVAVVCTYKECNDFPRIEQDLSAGAVCMNLLNAAQASGWGANWLTGFTAFHKGFLSEGLGIEGDDYVAGYIHLGSEGAVPSDRKRPDLAEITEWVSA</sequence>
<organism evidence="10 11">
    <name type="scientific">Halocynthiibacter styelae</name>
    <dbReference type="NCBI Taxonomy" id="2761955"/>
    <lineage>
        <taxon>Bacteria</taxon>
        <taxon>Pseudomonadati</taxon>
        <taxon>Pseudomonadota</taxon>
        <taxon>Alphaproteobacteria</taxon>
        <taxon>Rhodobacterales</taxon>
        <taxon>Paracoccaceae</taxon>
        <taxon>Halocynthiibacter</taxon>
    </lineage>
</organism>